<name>A0A917M4M3_9BACL</name>
<dbReference type="InterPro" id="IPR051052">
    <property type="entry name" value="Diverse_substrate_MTase"/>
</dbReference>
<evidence type="ECO:0000256" key="1">
    <source>
        <dbReference type="ARBA" id="ARBA00008361"/>
    </source>
</evidence>
<feature type="domain" description="Methyltransferase type 11" evidence="4">
    <location>
        <begin position="60"/>
        <end position="148"/>
    </location>
</feature>
<evidence type="ECO:0000256" key="3">
    <source>
        <dbReference type="ARBA" id="ARBA00022679"/>
    </source>
</evidence>
<keyword evidence="2" id="KW-0489">Methyltransferase</keyword>
<dbReference type="EMBL" id="BMHY01000007">
    <property type="protein sequence ID" value="GGG77552.1"/>
    <property type="molecule type" value="Genomic_DNA"/>
</dbReference>
<dbReference type="AlphaFoldDB" id="A0A917M4M3"/>
<dbReference type="PANTHER" id="PTHR44942:SF4">
    <property type="entry name" value="METHYLTRANSFERASE TYPE 11 DOMAIN-CONTAINING PROTEIN"/>
    <property type="match status" value="1"/>
</dbReference>
<dbReference type="SUPFAM" id="SSF53335">
    <property type="entry name" value="S-adenosyl-L-methionine-dependent methyltransferases"/>
    <property type="match status" value="1"/>
</dbReference>
<evidence type="ECO:0000313" key="5">
    <source>
        <dbReference type="EMBL" id="GGG77552.1"/>
    </source>
</evidence>
<sequence>MFPDLSAHPEFVNGQSMPWCEQLAGRTGRYEYPWTANVEGLAAETVLTEKLVAAVQGRVLDVGCGHGEYTNRWAEQAVEVVGFDMTKGFIQTANEQYRSANVRYVAGSTKQGLPFPDHCFDVAYTKKGPTSWYKEGNRVVRPGGSLIMLHPGDGNGEGGELGEAFPGLFAGPASGTPTLDRIQERLAVSGLTDIRMSVLKELVWLPAADDILALLCFGQSDGFSQYVSETCFNDIKTQFDKHAEARGIRTTGFYYLIEAKASFK</sequence>
<organism evidence="5 6">
    <name type="scientific">Paenibacillus radicis</name>
    <name type="common">ex Gao et al. 2016</name>
    <dbReference type="NCBI Taxonomy" id="1737354"/>
    <lineage>
        <taxon>Bacteria</taxon>
        <taxon>Bacillati</taxon>
        <taxon>Bacillota</taxon>
        <taxon>Bacilli</taxon>
        <taxon>Bacillales</taxon>
        <taxon>Paenibacillaceae</taxon>
        <taxon>Paenibacillus</taxon>
    </lineage>
</organism>
<reference evidence="5 6" key="1">
    <citation type="journal article" date="2014" name="Int. J. Syst. Evol. Microbiol.">
        <title>Complete genome sequence of Corynebacterium casei LMG S-19264T (=DSM 44701T), isolated from a smear-ripened cheese.</title>
        <authorList>
            <consortium name="US DOE Joint Genome Institute (JGI-PGF)"/>
            <person name="Walter F."/>
            <person name="Albersmeier A."/>
            <person name="Kalinowski J."/>
            <person name="Ruckert C."/>
        </authorList>
    </citation>
    <scope>NUCLEOTIDE SEQUENCE [LARGE SCALE GENOMIC DNA]</scope>
    <source>
        <strain evidence="5 6">CGMCC 1.15286</strain>
    </source>
</reference>
<dbReference type="CDD" id="cd02440">
    <property type="entry name" value="AdoMet_MTases"/>
    <property type="match status" value="1"/>
</dbReference>
<dbReference type="RefSeq" id="WP_188890747.1">
    <property type="nucleotide sequence ID" value="NZ_BMHY01000007.1"/>
</dbReference>
<comment type="caution">
    <text evidence="5">The sequence shown here is derived from an EMBL/GenBank/DDBJ whole genome shotgun (WGS) entry which is preliminary data.</text>
</comment>
<proteinExistence type="inferred from homology"/>
<dbReference type="PANTHER" id="PTHR44942">
    <property type="entry name" value="METHYLTRANSF_11 DOMAIN-CONTAINING PROTEIN"/>
    <property type="match status" value="1"/>
</dbReference>
<dbReference type="InterPro" id="IPR029063">
    <property type="entry name" value="SAM-dependent_MTases_sf"/>
</dbReference>
<comment type="similarity">
    <text evidence="1">Belongs to the methyltransferase superfamily.</text>
</comment>
<dbReference type="Proteomes" id="UP000600247">
    <property type="component" value="Unassembled WGS sequence"/>
</dbReference>
<dbReference type="GO" id="GO:0008757">
    <property type="term" value="F:S-adenosylmethionine-dependent methyltransferase activity"/>
    <property type="evidence" value="ECO:0007669"/>
    <property type="project" value="InterPro"/>
</dbReference>
<dbReference type="InterPro" id="IPR013216">
    <property type="entry name" value="Methyltransf_11"/>
</dbReference>
<evidence type="ECO:0000256" key="2">
    <source>
        <dbReference type="ARBA" id="ARBA00022603"/>
    </source>
</evidence>
<keyword evidence="3" id="KW-0808">Transferase</keyword>
<dbReference type="Pfam" id="PF08241">
    <property type="entry name" value="Methyltransf_11"/>
    <property type="match status" value="1"/>
</dbReference>
<protein>
    <recommendedName>
        <fullName evidence="4">Methyltransferase type 11 domain-containing protein</fullName>
    </recommendedName>
</protein>
<evidence type="ECO:0000259" key="4">
    <source>
        <dbReference type="Pfam" id="PF08241"/>
    </source>
</evidence>
<keyword evidence="6" id="KW-1185">Reference proteome</keyword>
<gene>
    <name evidence="5" type="ORF">GCM10010918_37820</name>
</gene>
<evidence type="ECO:0000313" key="6">
    <source>
        <dbReference type="Proteomes" id="UP000600247"/>
    </source>
</evidence>
<accession>A0A917M4M3</accession>
<dbReference type="GO" id="GO:0032259">
    <property type="term" value="P:methylation"/>
    <property type="evidence" value="ECO:0007669"/>
    <property type="project" value="UniProtKB-KW"/>
</dbReference>
<dbReference type="Gene3D" id="3.40.50.150">
    <property type="entry name" value="Vaccinia Virus protein VP39"/>
    <property type="match status" value="1"/>
</dbReference>